<keyword evidence="4" id="KW-0456">Lyase</keyword>
<evidence type="ECO:0000259" key="7">
    <source>
        <dbReference type="Pfam" id="PF03936"/>
    </source>
</evidence>
<evidence type="ECO:0000313" key="8">
    <source>
        <dbReference type="EMBL" id="KAK4285637.1"/>
    </source>
</evidence>
<dbReference type="Proteomes" id="UP001293593">
    <property type="component" value="Unassembled WGS sequence"/>
</dbReference>
<feature type="coiled-coil region" evidence="5">
    <location>
        <begin position="659"/>
        <end position="686"/>
    </location>
</feature>
<dbReference type="SFLD" id="SFLDG01014">
    <property type="entry name" value="Terpene_Cyclase_Like_1_N-term"/>
    <property type="match status" value="1"/>
</dbReference>
<dbReference type="Gene3D" id="1.50.10.130">
    <property type="entry name" value="Terpene synthase, N-terminal domain"/>
    <property type="match status" value="1"/>
</dbReference>
<dbReference type="GO" id="GO:0009507">
    <property type="term" value="C:chloroplast"/>
    <property type="evidence" value="ECO:0007669"/>
    <property type="project" value="TreeGrafter"/>
</dbReference>
<sequence length="742" mass="84863">MFDKVELSVSSYDTAWVAMIPSPSSPQAPMFPQTLNWLLENQQNDGSWSLPDRHELLTKDSLLSTLASVLALKHWGVGEQRINRGLGYIESNIAAADDDKQLSSIGFDIIFSHLIERAQSQDLNLPLGGNVSEKFIRKRDLELQSGWGSKSEGWKAYVAYISEGFGKSQNWEMAKKFQRKNGSLLNSPAATAAQYTYTNNAHSLDYLLSLLDKYENAVPTIYPLDVYARLQMVDNLEKLGIDRHFKEEIGNVLDDTWRKWQQEEDEIVLEPTTCAIAFRLLCLHGYDVCSGALDRFSKDKFCNTIQGYLKDVEAVLELHKASHIVLHSNDSVLEELNSWTGLILQEYLSSSSTSTHQLYNHFDHEVTFALRFPHHAYLDFIFNRRSIKHYKVDQKRTLKSSYSSLNLANKEFLKLGTEDFSHHQSLFREEFDLYNQWVMQSGLERLVSKTKVAYNYFSAAATLTSPELREARLAWAKQGLVGCVVDDFFDVSGTEKEQINLVNLMDKWDVDVSKESCSETVKMIFLLLKRSICETAAIASKVQGRSVLNHLIQIWVDLLRCELKEAEWGRGKCSVPSIEECERNGSVSMALGPIMIPVMYLVGPKLPQAVIESDEYNHLFELVSLHGRYLNDINGYQREKDQGKLINLISLRLKHCCGEKSEQEIIKEMESKIDETRKEVLRLVVQKEGSIIPYEVKDVYWKMCRALYLVYKKDDVIHAKKMPDEMLNIKDVLLSDPIILDS</sequence>
<dbReference type="FunFam" id="1.10.600.10:FF:000005">
    <property type="entry name" value="Ent-kaur-16-ene synthase, chloroplastic"/>
    <property type="match status" value="1"/>
</dbReference>
<feature type="domain" description="Terpene synthase N-terminal" evidence="6">
    <location>
        <begin position="171"/>
        <end position="370"/>
    </location>
</feature>
<dbReference type="GO" id="GO:0009686">
    <property type="term" value="P:gibberellin biosynthetic process"/>
    <property type="evidence" value="ECO:0007669"/>
    <property type="project" value="TreeGrafter"/>
</dbReference>
<evidence type="ECO:0000259" key="6">
    <source>
        <dbReference type="Pfam" id="PF01397"/>
    </source>
</evidence>
<dbReference type="Gene3D" id="1.50.10.160">
    <property type="match status" value="1"/>
</dbReference>
<dbReference type="PANTHER" id="PTHR31739:SF3">
    <property type="entry name" value="ENT-KAUR-16-ENE SYNTHASE, CHLOROPLASTIC"/>
    <property type="match status" value="1"/>
</dbReference>
<accession>A0AAE1NAQ0</accession>
<evidence type="ECO:0000256" key="1">
    <source>
        <dbReference type="ARBA" id="ARBA00001946"/>
    </source>
</evidence>
<dbReference type="FunFam" id="1.50.10.130:FF:000002">
    <property type="entry name" value="Ent-copalyl diphosphate synthase, chloroplastic"/>
    <property type="match status" value="1"/>
</dbReference>
<proteinExistence type="predicted"/>
<dbReference type="InterPro" id="IPR001906">
    <property type="entry name" value="Terpene_synth_N"/>
</dbReference>
<evidence type="ECO:0000313" key="9">
    <source>
        <dbReference type="Proteomes" id="UP001293593"/>
    </source>
</evidence>
<evidence type="ECO:0000256" key="3">
    <source>
        <dbReference type="ARBA" id="ARBA00022842"/>
    </source>
</evidence>
<dbReference type="InterPro" id="IPR036965">
    <property type="entry name" value="Terpene_synth_N_sf"/>
</dbReference>
<keyword evidence="2" id="KW-0479">Metal-binding</keyword>
<dbReference type="Pfam" id="PF03936">
    <property type="entry name" value="Terpene_synth_C"/>
    <property type="match status" value="1"/>
</dbReference>
<evidence type="ECO:0008006" key="10">
    <source>
        <dbReference type="Google" id="ProtNLM"/>
    </source>
</evidence>
<keyword evidence="9" id="KW-1185">Reference proteome</keyword>
<name>A0AAE1NAQ0_9FABA</name>
<dbReference type="SUPFAM" id="SSF48576">
    <property type="entry name" value="Terpenoid synthases"/>
    <property type="match status" value="1"/>
</dbReference>
<dbReference type="SUPFAM" id="SSF48239">
    <property type="entry name" value="Terpenoid cyclases/Protein prenyltransferases"/>
    <property type="match status" value="2"/>
</dbReference>
<dbReference type="InterPro" id="IPR008930">
    <property type="entry name" value="Terpenoid_cyclase/PrenylTrfase"/>
</dbReference>
<reference evidence="8" key="1">
    <citation type="submission" date="2023-10" db="EMBL/GenBank/DDBJ databases">
        <title>Chromosome-level genome of the transformable northern wattle, Acacia crassicarpa.</title>
        <authorList>
            <person name="Massaro I."/>
            <person name="Sinha N.R."/>
            <person name="Poethig S."/>
            <person name="Leichty A.R."/>
        </authorList>
    </citation>
    <scope>NUCLEOTIDE SEQUENCE</scope>
    <source>
        <strain evidence="8">Acra3RX</strain>
        <tissue evidence="8">Leaf</tissue>
    </source>
</reference>
<keyword evidence="5" id="KW-0175">Coiled coil</keyword>
<protein>
    <recommendedName>
        <fullName evidence="10">Ent-kaurene synthase</fullName>
    </recommendedName>
</protein>
<dbReference type="EMBL" id="JAWXYG010000001">
    <property type="protein sequence ID" value="KAK4285637.1"/>
    <property type="molecule type" value="Genomic_DNA"/>
</dbReference>
<dbReference type="Gene3D" id="1.10.600.10">
    <property type="entry name" value="Farnesyl Diphosphate Synthase"/>
    <property type="match status" value="1"/>
</dbReference>
<dbReference type="InterPro" id="IPR005630">
    <property type="entry name" value="Terpene_synthase_metal-bd"/>
</dbReference>
<dbReference type="PANTHER" id="PTHR31739">
    <property type="entry name" value="ENT-COPALYL DIPHOSPHATE SYNTHASE, CHLOROPLASTIC"/>
    <property type="match status" value="1"/>
</dbReference>
<organism evidence="8 9">
    <name type="scientific">Acacia crassicarpa</name>
    <name type="common">northern wattle</name>
    <dbReference type="NCBI Taxonomy" id="499986"/>
    <lineage>
        <taxon>Eukaryota</taxon>
        <taxon>Viridiplantae</taxon>
        <taxon>Streptophyta</taxon>
        <taxon>Embryophyta</taxon>
        <taxon>Tracheophyta</taxon>
        <taxon>Spermatophyta</taxon>
        <taxon>Magnoliopsida</taxon>
        <taxon>eudicotyledons</taxon>
        <taxon>Gunneridae</taxon>
        <taxon>Pentapetalae</taxon>
        <taxon>rosids</taxon>
        <taxon>fabids</taxon>
        <taxon>Fabales</taxon>
        <taxon>Fabaceae</taxon>
        <taxon>Caesalpinioideae</taxon>
        <taxon>mimosoid clade</taxon>
        <taxon>Acacieae</taxon>
        <taxon>Acacia</taxon>
    </lineage>
</organism>
<dbReference type="Pfam" id="PF01397">
    <property type="entry name" value="Terpene_synth"/>
    <property type="match status" value="1"/>
</dbReference>
<gene>
    <name evidence="8" type="ORF">QN277_002308</name>
</gene>
<keyword evidence="3" id="KW-0460">Magnesium</keyword>
<dbReference type="InterPro" id="IPR050148">
    <property type="entry name" value="Terpene_synthase-like"/>
</dbReference>
<comment type="caution">
    <text evidence="8">The sequence shown here is derived from an EMBL/GenBank/DDBJ whole genome shotgun (WGS) entry which is preliminary data.</text>
</comment>
<dbReference type="AlphaFoldDB" id="A0AAE1NAQ0"/>
<dbReference type="GO" id="GO:0000287">
    <property type="term" value="F:magnesium ion binding"/>
    <property type="evidence" value="ECO:0007669"/>
    <property type="project" value="InterPro"/>
</dbReference>
<evidence type="ECO:0000256" key="4">
    <source>
        <dbReference type="ARBA" id="ARBA00023239"/>
    </source>
</evidence>
<evidence type="ECO:0000256" key="5">
    <source>
        <dbReference type="SAM" id="Coils"/>
    </source>
</evidence>
<dbReference type="GO" id="GO:0010333">
    <property type="term" value="F:terpene synthase activity"/>
    <property type="evidence" value="ECO:0007669"/>
    <property type="project" value="InterPro"/>
</dbReference>
<comment type="cofactor">
    <cofactor evidence="1">
        <name>Mg(2+)</name>
        <dbReference type="ChEBI" id="CHEBI:18420"/>
    </cofactor>
</comment>
<dbReference type="InterPro" id="IPR008949">
    <property type="entry name" value="Isoprenoid_synthase_dom_sf"/>
</dbReference>
<evidence type="ECO:0000256" key="2">
    <source>
        <dbReference type="ARBA" id="ARBA00022723"/>
    </source>
</evidence>
<feature type="domain" description="Terpene synthase metal-binding" evidence="7">
    <location>
        <begin position="448"/>
        <end position="679"/>
    </location>
</feature>